<dbReference type="Gene3D" id="3.10.129.10">
    <property type="entry name" value="Hotdog Thioesterase"/>
    <property type="match status" value="1"/>
</dbReference>
<dbReference type="OrthoDB" id="9808429at2"/>
<dbReference type="SUPFAM" id="SSF54637">
    <property type="entry name" value="Thioesterase/thiol ester dehydrase-isomerase"/>
    <property type="match status" value="1"/>
</dbReference>
<reference evidence="3 4" key="1">
    <citation type="submission" date="2015-11" db="EMBL/GenBank/DDBJ databases">
        <title>Genomic analysis of 38 Legionella species identifies large and diverse effector repertoires.</title>
        <authorList>
            <person name="Burstein D."/>
            <person name="Amaro F."/>
            <person name="Zusman T."/>
            <person name="Lifshitz Z."/>
            <person name="Cohen O."/>
            <person name="Gilbert J.A."/>
            <person name="Pupko T."/>
            <person name="Shuman H.A."/>
            <person name="Segal G."/>
        </authorList>
    </citation>
    <scope>NUCLEOTIDE SEQUENCE [LARGE SCALE GENOMIC DNA]</scope>
    <source>
        <strain evidence="3 4">ATCC 43878</strain>
    </source>
</reference>
<dbReference type="PIRSF" id="PIRSF003230">
    <property type="entry name" value="YbgC"/>
    <property type="match status" value="1"/>
</dbReference>
<protein>
    <submittedName>
        <fullName evidence="3">Acyl-CoA thioesterase</fullName>
    </submittedName>
</protein>
<dbReference type="Proteomes" id="UP000054742">
    <property type="component" value="Unassembled WGS sequence"/>
</dbReference>
<dbReference type="InterPro" id="IPR008272">
    <property type="entry name" value="HB-CoA_thioesterase_AS"/>
</dbReference>
<name>A0A0W0STI9_9GAMM</name>
<evidence type="ECO:0000313" key="4">
    <source>
        <dbReference type="Proteomes" id="UP000054742"/>
    </source>
</evidence>
<dbReference type="CDD" id="cd00586">
    <property type="entry name" value="4HBT"/>
    <property type="match status" value="1"/>
</dbReference>
<dbReference type="GO" id="GO:0047617">
    <property type="term" value="F:fatty acyl-CoA hydrolase activity"/>
    <property type="evidence" value="ECO:0007669"/>
    <property type="project" value="TreeGrafter"/>
</dbReference>
<sequence>MSLTDLHHFNIRVYVEDTDLMGIVYHANYLRFFERARTEMIRNAGLSLTTLATYDCHFAINDIKLRYLFPAKLDDSLTVVSKIGSKKSCSVVFEQCLYNQDNQLLCEGFIKLVCVDCSMQPKRIPENLF</sequence>
<evidence type="ECO:0000256" key="1">
    <source>
        <dbReference type="ARBA" id="ARBA00005953"/>
    </source>
</evidence>
<comment type="caution">
    <text evidence="3">The sequence shown here is derived from an EMBL/GenBank/DDBJ whole genome shotgun (WGS) entry which is preliminary data.</text>
</comment>
<dbReference type="InterPro" id="IPR029069">
    <property type="entry name" value="HotDog_dom_sf"/>
</dbReference>
<dbReference type="NCBIfam" id="TIGR00051">
    <property type="entry name" value="YbgC/FadM family acyl-CoA thioesterase"/>
    <property type="match status" value="1"/>
</dbReference>
<gene>
    <name evidence="3" type="primary">ybgC_2</name>
    <name evidence="3" type="ORF">Lbru_0639</name>
</gene>
<dbReference type="RefSeq" id="WP_058440725.1">
    <property type="nucleotide sequence ID" value="NZ_CAAAHU010000007.1"/>
</dbReference>
<accession>A0A0W0STI9</accession>
<dbReference type="PATRIC" id="fig|29422.6.peg.668"/>
<comment type="similarity">
    <text evidence="1">Belongs to the 4-hydroxybenzoyl-CoA thioesterase family.</text>
</comment>
<dbReference type="InterPro" id="IPR050563">
    <property type="entry name" value="4-hydroxybenzoyl-CoA_TE"/>
</dbReference>
<keyword evidence="4" id="KW-1185">Reference proteome</keyword>
<keyword evidence="2" id="KW-0378">Hydrolase</keyword>
<dbReference type="PANTHER" id="PTHR31793:SF37">
    <property type="entry name" value="ACYL-COA THIOESTER HYDROLASE YBGC"/>
    <property type="match status" value="1"/>
</dbReference>
<dbReference type="PANTHER" id="PTHR31793">
    <property type="entry name" value="4-HYDROXYBENZOYL-COA THIOESTERASE FAMILY MEMBER"/>
    <property type="match status" value="1"/>
</dbReference>
<evidence type="ECO:0000256" key="2">
    <source>
        <dbReference type="ARBA" id="ARBA00022801"/>
    </source>
</evidence>
<dbReference type="STRING" id="29422.Lbru_0639"/>
<dbReference type="Pfam" id="PF13279">
    <property type="entry name" value="4HBT_2"/>
    <property type="match status" value="1"/>
</dbReference>
<dbReference type="FunFam" id="3.10.129.10:FF:000004">
    <property type="entry name" value="Tol-pal system-associated acyl-CoA thioesterase"/>
    <property type="match status" value="1"/>
</dbReference>
<dbReference type="EMBL" id="LNXV01000004">
    <property type="protein sequence ID" value="KTC86698.1"/>
    <property type="molecule type" value="Genomic_DNA"/>
</dbReference>
<dbReference type="PROSITE" id="PS01328">
    <property type="entry name" value="4HBCOA_THIOESTERASE"/>
    <property type="match status" value="1"/>
</dbReference>
<dbReference type="AlphaFoldDB" id="A0A0W0STI9"/>
<organism evidence="3 4">
    <name type="scientific">Legionella brunensis</name>
    <dbReference type="NCBI Taxonomy" id="29422"/>
    <lineage>
        <taxon>Bacteria</taxon>
        <taxon>Pseudomonadati</taxon>
        <taxon>Pseudomonadota</taxon>
        <taxon>Gammaproteobacteria</taxon>
        <taxon>Legionellales</taxon>
        <taxon>Legionellaceae</taxon>
        <taxon>Legionella</taxon>
    </lineage>
</organism>
<dbReference type="InterPro" id="IPR006684">
    <property type="entry name" value="YbgC/YbaW"/>
</dbReference>
<evidence type="ECO:0000313" key="3">
    <source>
        <dbReference type="EMBL" id="KTC86698.1"/>
    </source>
</evidence>
<proteinExistence type="inferred from homology"/>